<comment type="similarity">
    <text evidence="1">Belongs to the glycosyltransferase 2 family.</text>
</comment>
<keyword evidence="3" id="KW-0808">Transferase</keyword>
<evidence type="ECO:0000313" key="3">
    <source>
        <dbReference type="EMBL" id="MBB4745262.1"/>
    </source>
</evidence>
<dbReference type="InterPro" id="IPR001173">
    <property type="entry name" value="Glyco_trans_2-like"/>
</dbReference>
<name>A0A7W7MCL0_9ACTN</name>
<dbReference type="InterPro" id="IPR029044">
    <property type="entry name" value="Nucleotide-diphossugar_trans"/>
</dbReference>
<dbReference type="PANTHER" id="PTHR48090:SF7">
    <property type="entry name" value="RFBJ PROTEIN"/>
    <property type="match status" value="1"/>
</dbReference>
<dbReference type="EMBL" id="JACHNB010000001">
    <property type="protein sequence ID" value="MBB4745262.1"/>
    <property type="molecule type" value="Genomic_DNA"/>
</dbReference>
<protein>
    <submittedName>
        <fullName evidence="3">Glycosyltransferase involved in cell wall biosynthesis</fullName>
    </submittedName>
</protein>
<dbReference type="Gene3D" id="3.90.550.10">
    <property type="entry name" value="Spore Coat Polysaccharide Biosynthesis Protein SpsA, Chain A"/>
    <property type="match status" value="1"/>
</dbReference>
<dbReference type="GO" id="GO:0016740">
    <property type="term" value="F:transferase activity"/>
    <property type="evidence" value="ECO:0007669"/>
    <property type="project" value="UniProtKB-KW"/>
</dbReference>
<dbReference type="InterPro" id="IPR050256">
    <property type="entry name" value="Glycosyltransferase_2"/>
</dbReference>
<dbReference type="CDD" id="cd04179">
    <property type="entry name" value="DPM_DPG-synthase_like"/>
    <property type="match status" value="1"/>
</dbReference>
<evidence type="ECO:0000259" key="2">
    <source>
        <dbReference type="Pfam" id="PF00535"/>
    </source>
</evidence>
<dbReference type="RefSeq" id="WP_185045537.1">
    <property type="nucleotide sequence ID" value="NZ_BAABFG010000005.1"/>
</dbReference>
<dbReference type="Proteomes" id="UP000546162">
    <property type="component" value="Unassembled WGS sequence"/>
</dbReference>
<gene>
    <name evidence="3" type="ORF">BJY16_008721</name>
</gene>
<dbReference type="AlphaFoldDB" id="A0A7W7MCL0"/>
<comment type="caution">
    <text evidence="3">The sequence shown here is derived from an EMBL/GenBank/DDBJ whole genome shotgun (WGS) entry which is preliminary data.</text>
</comment>
<sequence length="240" mass="25969">MRSFSQIAVLLPVHQPGPHLTELVVDLVAQVPAASRIVVVDDGSDPGSRHTVDSVQALGCTVLRHPVNRGKGAALKTGLTHLRSAHPGLDVVCADADGQHHADDIRQVADRIRPGRIVLGVREVEQMPARSRWGNTLTRVLFRGATGYRVPDTQTGLRGFPADLLDRLCEVPGDGFEYEMNVLLDAAATRLPLDTVSIPVRYLNDNKGSHFGSVTDSVRVYSPLLRYALAGLIGGNRNPR</sequence>
<organism evidence="3 4">
    <name type="scientific">Actinoplanes octamycinicus</name>
    <dbReference type="NCBI Taxonomy" id="135948"/>
    <lineage>
        <taxon>Bacteria</taxon>
        <taxon>Bacillati</taxon>
        <taxon>Actinomycetota</taxon>
        <taxon>Actinomycetes</taxon>
        <taxon>Micromonosporales</taxon>
        <taxon>Micromonosporaceae</taxon>
        <taxon>Actinoplanes</taxon>
    </lineage>
</organism>
<dbReference type="PANTHER" id="PTHR48090">
    <property type="entry name" value="UNDECAPRENYL-PHOSPHATE 4-DEOXY-4-FORMAMIDO-L-ARABINOSE TRANSFERASE-RELATED"/>
    <property type="match status" value="1"/>
</dbReference>
<feature type="domain" description="Glycosyltransferase 2-like" evidence="2">
    <location>
        <begin position="9"/>
        <end position="146"/>
    </location>
</feature>
<keyword evidence="4" id="KW-1185">Reference proteome</keyword>
<evidence type="ECO:0000313" key="4">
    <source>
        <dbReference type="Proteomes" id="UP000546162"/>
    </source>
</evidence>
<dbReference type="SUPFAM" id="SSF53448">
    <property type="entry name" value="Nucleotide-diphospho-sugar transferases"/>
    <property type="match status" value="1"/>
</dbReference>
<dbReference type="Pfam" id="PF00535">
    <property type="entry name" value="Glycos_transf_2"/>
    <property type="match status" value="1"/>
</dbReference>
<reference evidence="3 4" key="1">
    <citation type="submission" date="2020-08" db="EMBL/GenBank/DDBJ databases">
        <title>Sequencing the genomes of 1000 actinobacteria strains.</title>
        <authorList>
            <person name="Klenk H.-P."/>
        </authorList>
    </citation>
    <scope>NUCLEOTIDE SEQUENCE [LARGE SCALE GENOMIC DNA]</scope>
    <source>
        <strain evidence="3 4">DSM 45809</strain>
    </source>
</reference>
<accession>A0A7W7MCL0</accession>
<proteinExistence type="inferred from homology"/>
<evidence type="ECO:0000256" key="1">
    <source>
        <dbReference type="ARBA" id="ARBA00006739"/>
    </source>
</evidence>